<organism evidence="1 2">
    <name type="scientific">Populibacterium corticicola</name>
    <dbReference type="NCBI Taxonomy" id="1812826"/>
    <lineage>
        <taxon>Bacteria</taxon>
        <taxon>Bacillati</taxon>
        <taxon>Actinomycetota</taxon>
        <taxon>Actinomycetes</taxon>
        <taxon>Micrococcales</taxon>
        <taxon>Jonesiaceae</taxon>
        <taxon>Populibacterium</taxon>
    </lineage>
</organism>
<gene>
    <name evidence="1" type="ORF">ACFSYH_03200</name>
</gene>
<name>A0ABW5XAU8_9MICO</name>
<keyword evidence="2" id="KW-1185">Reference proteome</keyword>
<dbReference type="Pfam" id="PF12982">
    <property type="entry name" value="DUF3866"/>
    <property type="match status" value="1"/>
</dbReference>
<proteinExistence type="predicted"/>
<dbReference type="RefSeq" id="WP_377465059.1">
    <property type="nucleotide sequence ID" value="NZ_JBHUOP010000001.1"/>
</dbReference>
<accession>A0ABW5XAU8</accession>
<sequence length="379" mass="39114">MSLGRSWTGAQELEVIGAPDWQAKALAYPQLIGEVEVGSLVVLNTSALDRGLGTGGYAMVAAVLPDDSTGTSGAPASGPGHLVKARYTPTQAMVLGVDEQESQFHSVLEDADSIDGMPVITADLHSSLPAILIGLRVSAAVLGMGEPKVAYVMSDGGALPAWFSMSVAQMRDSGWLAATISVGQAYGGDYEAVNVYSGLLAARHVVRADIAVVIQGPGNLGTGTRWGFSGVAVGEAMNAASILGGRAIGSLRVSGSDHRERHQGVSHHSRTALGRVATSPGIVVAPQFDTAQGWFADLAVPEALESNEGLAALISSQIDDLRVSAPWHEYVSVPVSDHLHGALAASPVRLSTMGRGYDRDPLAFLTAAAAGAYAVSLLR</sequence>
<reference evidence="2" key="1">
    <citation type="journal article" date="2019" name="Int. J. Syst. Evol. Microbiol.">
        <title>The Global Catalogue of Microorganisms (GCM) 10K type strain sequencing project: providing services to taxonomists for standard genome sequencing and annotation.</title>
        <authorList>
            <consortium name="The Broad Institute Genomics Platform"/>
            <consortium name="The Broad Institute Genome Sequencing Center for Infectious Disease"/>
            <person name="Wu L."/>
            <person name="Ma J."/>
        </authorList>
    </citation>
    <scope>NUCLEOTIDE SEQUENCE [LARGE SCALE GENOMIC DNA]</scope>
    <source>
        <strain evidence="2">KCTC 33576</strain>
    </source>
</reference>
<evidence type="ECO:0000313" key="2">
    <source>
        <dbReference type="Proteomes" id="UP001597391"/>
    </source>
</evidence>
<evidence type="ECO:0000313" key="1">
    <source>
        <dbReference type="EMBL" id="MFD2839571.1"/>
    </source>
</evidence>
<protein>
    <submittedName>
        <fullName evidence="1">DUF3866 family protein</fullName>
    </submittedName>
</protein>
<comment type="caution">
    <text evidence="1">The sequence shown here is derived from an EMBL/GenBank/DDBJ whole genome shotgun (WGS) entry which is preliminary data.</text>
</comment>
<dbReference type="Proteomes" id="UP001597391">
    <property type="component" value="Unassembled WGS sequence"/>
</dbReference>
<dbReference type="InterPro" id="IPR024479">
    <property type="entry name" value="DUF3866"/>
</dbReference>
<dbReference type="EMBL" id="JBHUOP010000001">
    <property type="protein sequence ID" value="MFD2839571.1"/>
    <property type="molecule type" value="Genomic_DNA"/>
</dbReference>